<keyword evidence="14" id="KW-1185">Reference proteome</keyword>
<keyword evidence="12" id="KW-0378">Hydrolase</keyword>
<dbReference type="GO" id="GO:0006508">
    <property type="term" value="P:proteolysis"/>
    <property type="evidence" value="ECO:0007669"/>
    <property type="project" value="UniProtKB-KW"/>
</dbReference>
<feature type="binding site" evidence="6">
    <location>
        <position position="102"/>
    </location>
    <ligand>
        <name>Zn(2+)</name>
        <dbReference type="ChEBI" id="CHEBI:29105"/>
        <label>1</label>
        <note>catalytic</note>
    </ligand>
</feature>
<protein>
    <recommendedName>
        <fullName evidence="12">Angiotensin-converting enzyme</fullName>
        <ecNumber evidence="12">3.4.-.-</ecNumber>
    </recommendedName>
</protein>
<dbReference type="Proteomes" id="UP001497623">
    <property type="component" value="Unassembled WGS sequence"/>
</dbReference>
<feature type="active site" description="Proton acceptor 2" evidence="10">
    <location>
        <position position="103"/>
    </location>
</feature>
<keyword evidence="6 12" id="KW-0862">Zinc</keyword>
<dbReference type="PANTHER" id="PTHR10514:SF24">
    <property type="entry name" value="ANGIOTENSIN-CONVERTING ENZYME 2"/>
    <property type="match status" value="1"/>
</dbReference>
<feature type="non-terminal residue" evidence="13">
    <location>
        <position position="1"/>
    </location>
</feature>
<dbReference type="EC" id="3.4.-.-" evidence="12"/>
<keyword evidence="12" id="KW-0645">Protease</keyword>
<evidence type="ECO:0000256" key="9">
    <source>
        <dbReference type="PIRSR" id="PIRSR601548-8"/>
    </source>
</evidence>
<evidence type="ECO:0000256" key="3">
    <source>
        <dbReference type="ARBA" id="ARBA00023157"/>
    </source>
</evidence>
<evidence type="ECO:0000256" key="7">
    <source>
        <dbReference type="PIRSR" id="PIRSR601548-4"/>
    </source>
</evidence>
<dbReference type="AlphaFoldDB" id="A0AAV2QP63"/>
<dbReference type="EMBL" id="CAXKWB010008733">
    <property type="protein sequence ID" value="CAL4092150.1"/>
    <property type="molecule type" value="Genomic_DNA"/>
</dbReference>
<name>A0AAV2QP63_MEGNR</name>
<comment type="caution">
    <text evidence="11">Lacks conserved residue(s) required for the propagation of feature annotation.</text>
</comment>
<feature type="binding site" evidence="6">
    <location>
        <position position="127"/>
    </location>
    <ligand>
        <name>Zn(2+)</name>
        <dbReference type="ChEBI" id="CHEBI:29105"/>
        <label>1</label>
        <note>catalytic</note>
    </ligand>
</feature>
<dbReference type="PRINTS" id="PR00791">
    <property type="entry name" value="PEPDIPTASEA"/>
</dbReference>
<dbReference type="GO" id="GO:0008241">
    <property type="term" value="F:peptidyl-dipeptidase activity"/>
    <property type="evidence" value="ECO:0007669"/>
    <property type="project" value="InterPro"/>
</dbReference>
<feature type="non-terminal residue" evidence="13">
    <location>
        <position position="156"/>
    </location>
</feature>
<feature type="binding site" evidence="9">
    <location>
        <position position="102"/>
    </location>
    <ligand>
        <name>Zn(2+)</name>
        <dbReference type="ChEBI" id="CHEBI:29105"/>
        <label>2</label>
        <note>catalytic</note>
    </ligand>
</feature>
<feature type="glycosylation site" description="N-linked (GlcNAc...) asparagine; partial" evidence="5">
    <location>
        <position position="56"/>
    </location>
</feature>
<feature type="disulfide bond" evidence="7 11">
    <location>
        <begin position="71"/>
        <end position="89"/>
    </location>
</feature>
<evidence type="ECO:0000256" key="10">
    <source>
        <dbReference type="PIRSR" id="PIRSR601548-9"/>
    </source>
</evidence>
<keyword evidence="12" id="KW-0121">Carboxypeptidase</keyword>
<dbReference type="GO" id="GO:0046872">
    <property type="term" value="F:metal ion binding"/>
    <property type="evidence" value="ECO:0007669"/>
    <property type="project" value="UniProtKB-KW"/>
</dbReference>
<evidence type="ECO:0000256" key="12">
    <source>
        <dbReference type="RuleBase" id="RU361144"/>
    </source>
</evidence>
<keyword evidence="6 12" id="KW-0479">Metal-binding</keyword>
<feature type="binding site" evidence="9">
    <location>
        <position position="106"/>
    </location>
    <ligand>
        <name>Zn(2+)</name>
        <dbReference type="ChEBI" id="CHEBI:29105"/>
        <label>2</label>
        <note>catalytic</note>
    </ligand>
</feature>
<comment type="cofactor">
    <cofactor evidence="12">
        <name>Zn(2+)</name>
        <dbReference type="ChEBI" id="CHEBI:29105"/>
    </cofactor>
    <text evidence="12">Binds 1 zinc ion per subunit.</text>
</comment>
<dbReference type="GO" id="GO:0005886">
    <property type="term" value="C:plasma membrane"/>
    <property type="evidence" value="ECO:0007669"/>
    <property type="project" value="TreeGrafter"/>
</dbReference>
<keyword evidence="2" id="KW-0732">Signal</keyword>
<evidence type="ECO:0000256" key="4">
    <source>
        <dbReference type="ARBA" id="ARBA00023180"/>
    </source>
</evidence>
<feature type="binding site" evidence="6">
    <location>
        <position position="106"/>
    </location>
    <ligand>
        <name>Zn(2+)</name>
        <dbReference type="ChEBI" id="CHEBI:29105"/>
        <label>1</label>
        <note>catalytic</note>
    </ligand>
</feature>
<evidence type="ECO:0000256" key="8">
    <source>
        <dbReference type="PIRSR" id="PIRSR601548-5"/>
    </source>
</evidence>
<feature type="binding site" evidence="9">
    <location>
        <position position="127"/>
    </location>
    <ligand>
        <name>Zn(2+)</name>
        <dbReference type="ChEBI" id="CHEBI:29105"/>
        <label>2</label>
        <note>catalytic</note>
    </ligand>
</feature>
<evidence type="ECO:0000313" key="14">
    <source>
        <dbReference type="Proteomes" id="UP001497623"/>
    </source>
</evidence>
<gene>
    <name evidence="13" type="ORF">MNOR_LOCUS14528</name>
</gene>
<comment type="caution">
    <text evidence="13">The sequence shown here is derived from an EMBL/GenBank/DDBJ whole genome shotgun (WGS) entry which is preliminary data.</text>
</comment>
<evidence type="ECO:0000256" key="1">
    <source>
        <dbReference type="ARBA" id="ARBA00008139"/>
    </source>
</evidence>
<dbReference type="GO" id="GO:0004180">
    <property type="term" value="F:carboxypeptidase activity"/>
    <property type="evidence" value="ECO:0007669"/>
    <property type="project" value="UniProtKB-KW"/>
</dbReference>
<dbReference type="SUPFAM" id="SSF55486">
    <property type="entry name" value="Metalloproteases ('zincins'), catalytic domain"/>
    <property type="match status" value="1"/>
</dbReference>
<evidence type="ECO:0000256" key="5">
    <source>
        <dbReference type="PIRSR" id="PIRSR601548-10"/>
    </source>
</evidence>
<comment type="similarity">
    <text evidence="1 11 12">Belongs to the peptidase M2 family.</text>
</comment>
<evidence type="ECO:0000313" key="13">
    <source>
        <dbReference type="EMBL" id="CAL4092150.1"/>
    </source>
</evidence>
<accession>A0AAV2QP63</accession>
<evidence type="ECO:0000256" key="2">
    <source>
        <dbReference type="ARBA" id="ARBA00022729"/>
    </source>
</evidence>
<proteinExistence type="inferred from homology"/>
<evidence type="ECO:0000256" key="11">
    <source>
        <dbReference type="PROSITE-ProRule" id="PRU01355"/>
    </source>
</evidence>
<evidence type="ECO:0000256" key="6">
    <source>
        <dbReference type="PIRSR" id="PIRSR601548-3"/>
    </source>
</evidence>
<dbReference type="PROSITE" id="PS52011">
    <property type="entry name" value="PEPTIDASE_M2"/>
    <property type="match status" value="1"/>
</dbReference>
<feature type="glycosylation site" description="N-linked (GlcNAc...) asparagine" evidence="8">
    <location>
        <position position="30"/>
    </location>
</feature>
<dbReference type="Pfam" id="PF01401">
    <property type="entry name" value="Peptidase_M2"/>
    <property type="match status" value="1"/>
</dbReference>
<keyword evidence="4 5" id="KW-0325">Glycoprotein</keyword>
<reference evidence="13 14" key="1">
    <citation type="submission" date="2024-05" db="EMBL/GenBank/DDBJ databases">
        <authorList>
            <person name="Wallberg A."/>
        </authorList>
    </citation>
    <scope>NUCLEOTIDE SEQUENCE [LARGE SCALE GENOMIC DNA]</scope>
</reference>
<organism evidence="13 14">
    <name type="scientific">Meganyctiphanes norvegica</name>
    <name type="common">Northern krill</name>
    <name type="synonym">Thysanopoda norvegica</name>
    <dbReference type="NCBI Taxonomy" id="48144"/>
    <lineage>
        <taxon>Eukaryota</taxon>
        <taxon>Metazoa</taxon>
        <taxon>Ecdysozoa</taxon>
        <taxon>Arthropoda</taxon>
        <taxon>Crustacea</taxon>
        <taxon>Multicrustacea</taxon>
        <taxon>Malacostraca</taxon>
        <taxon>Eumalacostraca</taxon>
        <taxon>Eucarida</taxon>
        <taxon>Euphausiacea</taxon>
        <taxon>Euphausiidae</taxon>
        <taxon>Meganyctiphanes</taxon>
    </lineage>
</organism>
<keyword evidence="12" id="KW-0482">Metalloprotease</keyword>
<sequence>RFWDPLFESLQPYPTTDYNLDAKMKEQGYNVTHMFRMGEEFFTSMGLKKMPPSFYNLSMLEKPSDGREVLCHPTAWDFADGKDFRIKMCTTVTFENLQTIHHELGHIQYFMQYAHLPYMYRNGGFHEAIGELMSMSMSTPQHLEKVGLMNDAQYTK</sequence>
<dbReference type="InterPro" id="IPR001548">
    <property type="entry name" value="Peptidase_M2"/>
</dbReference>
<dbReference type="PANTHER" id="PTHR10514">
    <property type="entry name" value="ANGIOTENSIN-CONVERTING ENZYME"/>
    <property type="match status" value="1"/>
</dbReference>
<keyword evidence="3 7" id="KW-1015">Disulfide bond</keyword>
<dbReference type="GO" id="GO:0008237">
    <property type="term" value="F:metallopeptidase activity"/>
    <property type="evidence" value="ECO:0007669"/>
    <property type="project" value="UniProtKB-KW"/>
</dbReference>